<dbReference type="EMBL" id="FTOP01000003">
    <property type="protein sequence ID" value="SIS69231.1"/>
    <property type="molecule type" value="Genomic_DNA"/>
</dbReference>
<reference evidence="8" key="1">
    <citation type="submission" date="2017-01" db="EMBL/GenBank/DDBJ databases">
        <authorList>
            <person name="Varghese N."/>
            <person name="Submissions S."/>
        </authorList>
    </citation>
    <scope>NUCLEOTIDE SEQUENCE [LARGE SCALE GENOMIC DNA]</scope>
    <source>
        <strain evidence="8">DSM 46698</strain>
    </source>
</reference>
<keyword evidence="5" id="KW-1133">Transmembrane helix</keyword>
<feature type="transmembrane region" description="Helical" evidence="5">
    <location>
        <begin position="66"/>
        <end position="85"/>
    </location>
</feature>
<evidence type="ECO:0000256" key="4">
    <source>
        <dbReference type="PROSITE-ProRule" id="PRU00433"/>
    </source>
</evidence>
<keyword evidence="5" id="KW-0812">Transmembrane</keyword>
<organism evidence="7 8">
    <name type="scientific">Belliella pelovolcani</name>
    <dbReference type="NCBI Taxonomy" id="529505"/>
    <lineage>
        <taxon>Bacteria</taxon>
        <taxon>Pseudomonadati</taxon>
        <taxon>Bacteroidota</taxon>
        <taxon>Cytophagia</taxon>
        <taxon>Cytophagales</taxon>
        <taxon>Cyclobacteriaceae</taxon>
        <taxon>Belliella</taxon>
    </lineage>
</organism>
<keyword evidence="5" id="KW-0472">Membrane</keyword>
<keyword evidence="8" id="KW-1185">Reference proteome</keyword>
<protein>
    <submittedName>
        <fullName evidence="7">Cytochrome c</fullName>
    </submittedName>
</protein>
<dbReference type="Proteomes" id="UP000186026">
    <property type="component" value="Unassembled WGS sequence"/>
</dbReference>
<sequence>MNTALNHMDKLQMPSIVSKSLPKTWMTWAVFFFFCAAIFGLAMRYFFIGEVPFFEYKHLLHAHSHVALLGWGYLLVAGLLTFSYVRSPHRLNIYKKILSLTIIANLGMMLSFPFQGYGGFSIAFSTMHLVMSYIFAYFFFQDLKKSPSNTAKNLIKLSLIWMLISSIGLWAIAPIGATLGRLHPLYFMSVQWFLHFQLNGWFVYALLGLLLAYLETKGNFVTISPKILLALHSSLFLTYALSVAWSTPITGLLYLNGLGVILQVIAYFIILKPIIRHLYNVYTFPKSWINSMLWIGIISLLAKALIQATLILPDVANIAYTIRNYVIGFVHLVMLGAITFGLGALALKNKWLSNSSLSKTAWILLSIGFISSELLLLGQGTLLWAKLGFIPYYHLLIFVSSAFFPIGLSMMLIAQWTSFSLFQKSPNSIHIQQNQHKSKNTETMKSTVLMSFGIFVVLLMASCGGGSNENKGSYTPPSAQKEKIADPKGIGEIKEVNLGEGIDQVLAEKGKAILDMKCTACHQYDAKRIVGPGFEGVTNRRRPEWIMNMITNVDVMLDEDPVAQQLLEECLTRMPNQNISLDESRQILEYFRKNDRERTGGSDAALN</sequence>
<evidence type="ECO:0000256" key="5">
    <source>
        <dbReference type="SAM" id="Phobius"/>
    </source>
</evidence>
<dbReference type="Pfam" id="PF00034">
    <property type="entry name" value="Cytochrom_C"/>
    <property type="match status" value="1"/>
</dbReference>
<feature type="transmembrane region" description="Helical" evidence="5">
    <location>
        <begin position="447"/>
        <end position="467"/>
    </location>
</feature>
<evidence type="ECO:0000256" key="3">
    <source>
        <dbReference type="ARBA" id="ARBA00023004"/>
    </source>
</evidence>
<feature type="transmembrane region" description="Helical" evidence="5">
    <location>
        <begin position="160"/>
        <end position="180"/>
    </location>
</feature>
<dbReference type="OrthoDB" id="2827525at2"/>
<dbReference type="GO" id="GO:0046872">
    <property type="term" value="F:metal ion binding"/>
    <property type="evidence" value="ECO:0007669"/>
    <property type="project" value="UniProtKB-KW"/>
</dbReference>
<dbReference type="PROSITE" id="PS51007">
    <property type="entry name" value="CYTC"/>
    <property type="match status" value="1"/>
</dbReference>
<name>A0A1N7L614_9BACT</name>
<dbReference type="InterPro" id="IPR036909">
    <property type="entry name" value="Cyt_c-like_dom_sf"/>
</dbReference>
<dbReference type="SUPFAM" id="SSF46626">
    <property type="entry name" value="Cytochrome c"/>
    <property type="match status" value="1"/>
</dbReference>
<keyword evidence="1 4" id="KW-0349">Heme</keyword>
<feature type="transmembrane region" description="Helical" evidence="5">
    <location>
        <begin position="25"/>
        <end position="46"/>
    </location>
</feature>
<keyword evidence="2 4" id="KW-0479">Metal-binding</keyword>
<dbReference type="GO" id="GO:0009055">
    <property type="term" value="F:electron transfer activity"/>
    <property type="evidence" value="ECO:0007669"/>
    <property type="project" value="InterPro"/>
</dbReference>
<proteinExistence type="predicted"/>
<feature type="transmembrane region" description="Helical" evidence="5">
    <location>
        <begin position="192"/>
        <end position="214"/>
    </location>
</feature>
<evidence type="ECO:0000259" key="6">
    <source>
        <dbReference type="PROSITE" id="PS51007"/>
    </source>
</evidence>
<dbReference type="InterPro" id="IPR009056">
    <property type="entry name" value="Cyt_c-like_dom"/>
</dbReference>
<feature type="transmembrane region" description="Helical" evidence="5">
    <location>
        <begin position="325"/>
        <end position="347"/>
    </location>
</feature>
<evidence type="ECO:0000256" key="2">
    <source>
        <dbReference type="ARBA" id="ARBA00022723"/>
    </source>
</evidence>
<feature type="transmembrane region" description="Helical" evidence="5">
    <location>
        <begin position="392"/>
        <end position="414"/>
    </location>
</feature>
<feature type="domain" description="Cytochrome c" evidence="6">
    <location>
        <begin position="505"/>
        <end position="595"/>
    </location>
</feature>
<dbReference type="AlphaFoldDB" id="A0A1N7L614"/>
<feature type="transmembrane region" description="Helical" evidence="5">
    <location>
        <begin position="359"/>
        <end position="380"/>
    </location>
</feature>
<feature type="transmembrane region" description="Helical" evidence="5">
    <location>
        <begin position="226"/>
        <end position="245"/>
    </location>
</feature>
<keyword evidence="3 4" id="KW-0408">Iron</keyword>
<evidence type="ECO:0000313" key="7">
    <source>
        <dbReference type="EMBL" id="SIS69231.1"/>
    </source>
</evidence>
<accession>A0A1N7L614</accession>
<feature type="transmembrane region" description="Helical" evidence="5">
    <location>
        <begin position="97"/>
        <end position="114"/>
    </location>
</feature>
<feature type="transmembrane region" description="Helical" evidence="5">
    <location>
        <begin position="120"/>
        <end position="140"/>
    </location>
</feature>
<evidence type="ECO:0000256" key="1">
    <source>
        <dbReference type="ARBA" id="ARBA00022617"/>
    </source>
</evidence>
<gene>
    <name evidence="7" type="ORF">SAMN05421761_10368</name>
</gene>
<dbReference type="Gene3D" id="1.10.760.10">
    <property type="entry name" value="Cytochrome c-like domain"/>
    <property type="match status" value="1"/>
</dbReference>
<dbReference type="STRING" id="529505.SAMN05421761_10368"/>
<feature type="transmembrane region" description="Helical" evidence="5">
    <location>
        <begin position="251"/>
        <end position="271"/>
    </location>
</feature>
<dbReference type="GO" id="GO:0020037">
    <property type="term" value="F:heme binding"/>
    <property type="evidence" value="ECO:0007669"/>
    <property type="project" value="InterPro"/>
</dbReference>
<feature type="transmembrane region" description="Helical" evidence="5">
    <location>
        <begin position="292"/>
        <end position="313"/>
    </location>
</feature>
<evidence type="ECO:0000313" key="8">
    <source>
        <dbReference type="Proteomes" id="UP000186026"/>
    </source>
</evidence>